<dbReference type="RefSeq" id="WP_217068429.1">
    <property type="nucleotide sequence ID" value="NZ_JAHQCS010000163.1"/>
</dbReference>
<protein>
    <submittedName>
        <fullName evidence="1">Uncharacterized protein</fullName>
    </submittedName>
</protein>
<reference evidence="1 2" key="1">
    <citation type="submission" date="2021-06" db="EMBL/GenBank/DDBJ databases">
        <title>Bacillus sp. RD4P76, an endophyte from a halophyte.</title>
        <authorList>
            <person name="Sun J.-Q."/>
        </authorList>
    </citation>
    <scope>NUCLEOTIDE SEQUENCE [LARGE SCALE GENOMIC DNA]</scope>
    <source>
        <strain evidence="1 2">CGMCC 1.15917</strain>
    </source>
</reference>
<sequence>MIYEKIMSDFKPTYREEFHWNLFNSLFLQEYGNIIKMIIDSNDYWNRLRQRIDFLVYIAVLQISSEDNIMPHEIDPMNADALFTLMETKVKELAKHPQDILIDEVFRQFVRYTKGQFKASANYEYFTAPYFNSIVYDAGSCNGTLWLDELTKEIFDKPLDQFVEELLKNMK</sequence>
<keyword evidence="2" id="KW-1185">Reference proteome</keyword>
<organism evidence="1 2">
    <name type="scientific">Evansella tamaricis</name>
    <dbReference type="NCBI Taxonomy" id="2069301"/>
    <lineage>
        <taxon>Bacteria</taxon>
        <taxon>Bacillati</taxon>
        <taxon>Bacillota</taxon>
        <taxon>Bacilli</taxon>
        <taxon>Bacillales</taxon>
        <taxon>Bacillaceae</taxon>
        <taxon>Evansella</taxon>
    </lineage>
</organism>
<evidence type="ECO:0000313" key="2">
    <source>
        <dbReference type="Proteomes" id="UP000784880"/>
    </source>
</evidence>
<evidence type="ECO:0000313" key="1">
    <source>
        <dbReference type="EMBL" id="MBU9714102.1"/>
    </source>
</evidence>
<comment type="caution">
    <text evidence="1">The sequence shown here is derived from an EMBL/GenBank/DDBJ whole genome shotgun (WGS) entry which is preliminary data.</text>
</comment>
<dbReference type="Proteomes" id="UP000784880">
    <property type="component" value="Unassembled WGS sequence"/>
</dbReference>
<dbReference type="EMBL" id="JAHQCS010000163">
    <property type="protein sequence ID" value="MBU9714102.1"/>
    <property type="molecule type" value="Genomic_DNA"/>
</dbReference>
<name>A0ABS6JKB7_9BACI</name>
<gene>
    <name evidence="1" type="ORF">KS419_20405</name>
</gene>
<accession>A0ABS6JKB7</accession>
<proteinExistence type="predicted"/>